<name>A0A8B4SC65_COMTE</name>
<protein>
    <submittedName>
        <fullName evidence="2">Predicted membrane protein</fullName>
    </submittedName>
</protein>
<feature type="transmembrane region" description="Helical" evidence="1">
    <location>
        <begin position="73"/>
        <end position="100"/>
    </location>
</feature>
<evidence type="ECO:0000313" key="2">
    <source>
        <dbReference type="EMBL" id="SUY79915.1"/>
    </source>
</evidence>
<evidence type="ECO:0000256" key="1">
    <source>
        <dbReference type="SAM" id="Phobius"/>
    </source>
</evidence>
<sequence length="467" mass="51802">MVQRWPCAAIGAVGIGEPARLAYACAMLTEEQRLSLQRAKRLPLILLLLVTAGFIATALAGSRWGLEGQAVPLWLVCLRAICEAAMVGALADWFAVSALFRHIPLPLVGRHTAIIPRNKDRIGRNLATFVRDKFLDAPSLVALIERNNPAQALADWLTAPANSQLLGRQVARLALAALEMVQDKQVEKFLTQSLKAVMQHVDLSRAAASLLSGLTAGGRHQEVLDDVLARISRVLRQDQTHVLIAQTIVVWLKREHPIKEKMLPTDWLSDKGASLIASALDSLLQDVAQNPGHRLRQAFDGSIQRLIDGLQNDPAYAERVEKLRNYLLHDEKLAVYLRELWAGWRARLERDLADENSAMARRAAVMGRWLGQALAHDEALRESMNERLKRWATTLAPDVSQFIARHIADTVQRWDAEQLATLIEAHIGKDLQYIRINGTLVGGAIGLLLFLISHAAALWRSLLAWLG</sequence>
<dbReference type="GO" id="GO:0005886">
    <property type="term" value="C:plasma membrane"/>
    <property type="evidence" value="ECO:0007669"/>
    <property type="project" value="TreeGrafter"/>
</dbReference>
<dbReference type="Pfam" id="PF04286">
    <property type="entry name" value="DUF445"/>
    <property type="match status" value="1"/>
</dbReference>
<keyword evidence="1" id="KW-0472">Membrane</keyword>
<accession>A0A8B4SC65</accession>
<proteinExistence type="predicted"/>
<gene>
    <name evidence="2" type="ORF">NCTC10698_04862</name>
</gene>
<dbReference type="AlphaFoldDB" id="A0A8B4SC65"/>
<dbReference type="PANTHER" id="PTHR38442">
    <property type="entry name" value="INNER MEMBRANE PROTEIN-RELATED"/>
    <property type="match status" value="1"/>
</dbReference>
<organism evidence="2 3">
    <name type="scientific">Comamonas testosteroni</name>
    <name type="common">Pseudomonas testosteroni</name>
    <dbReference type="NCBI Taxonomy" id="285"/>
    <lineage>
        <taxon>Bacteria</taxon>
        <taxon>Pseudomonadati</taxon>
        <taxon>Pseudomonadota</taxon>
        <taxon>Betaproteobacteria</taxon>
        <taxon>Burkholderiales</taxon>
        <taxon>Comamonadaceae</taxon>
        <taxon>Comamonas</taxon>
    </lineage>
</organism>
<feature type="transmembrane region" description="Helical" evidence="1">
    <location>
        <begin position="439"/>
        <end position="459"/>
    </location>
</feature>
<keyword evidence="1" id="KW-1133">Transmembrane helix</keyword>
<dbReference type="InterPro" id="IPR007383">
    <property type="entry name" value="DUF445"/>
</dbReference>
<comment type="caution">
    <text evidence="2">The sequence shown here is derived from an EMBL/GenBank/DDBJ whole genome shotgun (WGS) entry which is preliminary data.</text>
</comment>
<evidence type="ECO:0000313" key="3">
    <source>
        <dbReference type="Proteomes" id="UP000255070"/>
    </source>
</evidence>
<feature type="transmembrane region" description="Helical" evidence="1">
    <location>
        <begin position="42"/>
        <end position="61"/>
    </location>
</feature>
<dbReference type="Proteomes" id="UP000255070">
    <property type="component" value="Unassembled WGS sequence"/>
</dbReference>
<dbReference type="PANTHER" id="PTHR38442:SF1">
    <property type="entry name" value="INNER MEMBRANE PROTEIN"/>
    <property type="match status" value="1"/>
</dbReference>
<keyword evidence="3" id="KW-1185">Reference proteome</keyword>
<keyword evidence="1" id="KW-0812">Transmembrane</keyword>
<reference evidence="2 3" key="1">
    <citation type="submission" date="2018-06" db="EMBL/GenBank/DDBJ databases">
        <authorList>
            <consortium name="Pathogen Informatics"/>
            <person name="Doyle S."/>
        </authorList>
    </citation>
    <scope>NUCLEOTIDE SEQUENCE [LARGE SCALE GENOMIC DNA]</scope>
    <source>
        <strain evidence="2 3">NCTC10698</strain>
    </source>
</reference>
<dbReference type="EMBL" id="UFXL01000001">
    <property type="protein sequence ID" value="SUY79915.1"/>
    <property type="molecule type" value="Genomic_DNA"/>
</dbReference>